<organism evidence="1 2">
    <name type="scientific">Stenotrophomonas phage Moby</name>
    <dbReference type="NCBI Taxonomy" id="2601680"/>
    <lineage>
        <taxon>Viruses</taxon>
        <taxon>Duplodnaviria</taxon>
        <taxon>Heunggongvirae</taxon>
        <taxon>Uroviricota</taxon>
        <taxon>Caudoviricetes</taxon>
        <taxon>Menderavirus</taxon>
        <taxon>Menderavirus moby</taxon>
    </lineage>
</organism>
<dbReference type="EMBL" id="MN095772">
    <property type="protein sequence ID" value="QFR57906.1"/>
    <property type="molecule type" value="Genomic_DNA"/>
</dbReference>
<evidence type="ECO:0000313" key="1">
    <source>
        <dbReference type="EMBL" id="QFR57906.1"/>
    </source>
</evidence>
<name>A0A5P8PMD2_9CAUD</name>
<accession>A0A5P8PMD2</accession>
<keyword evidence="2" id="KW-1185">Reference proteome</keyword>
<proteinExistence type="predicted"/>
<sequence>MPWKGGLMEDLFDPPARVPKMPQLYNRKAGSKYALFFDGTIESAEDICRWVNQYSDPLDDPRASFILSARDAKYAHNLIVWGDEHDCFELSPNTWLVRTESTDEFYPASDEAFRISYDVH</sequence>
<evidence type="ECO:0000313" key="2">
    <source>
        <dbReference type="Proteomes" id="UP000325424"/>
    </source>
</evidence>
<gene>
    <name evidence="1" type="ORF">CPT_Moby_181</name>
</gene>
<protein>
    <submittedName>
        <fullName evidence="1">Uncharacterized protein</fullName>
    </submittedName>
</protein>
<dbReference type="Proteomes" id="UP000325424">
    <property type="component" value="Segment"/>
</dbReference>
<reference evidence="2" key="1">
    <citation type="submission" date="2019-06" db="EMBL/GenBank/DDBJ databases">
        <title>Complete genome sequence of Stenotrophomonas phage Moby.</title>
        <authorList>
            <person name="Vicary A."/>
            <person name="Newkirk H."/>
            <person name="Moreland R."/>
            <person name="Liu M."/>
            <person name="Ramsey J."/>
            <person name="Gonzalez C.F."/>
            <person name="Leavitt J."/>
        </authorList>
    </citation>
    <scope>NUCLEOTIDE SEQUENCE [LARGE SCALE GENOMIC DNA]</scope>
</reference>